<evidence type="ECO:0000256" key="6">
    <source>
        <dbReference type="ARBA" id="ARBA00022989"/>
    </source>
</evidence>
<keyword evidence="3 10" id="KW-0716">Sensory transduction</keyword>
<feature type="transmembrane region" description="Helical" evidence="10">
    <location>
        <begin position="24"/>
        <end position="42"/>
    </location>
</feature>
<keyword evidence="8 10" id="KW-0675">Receptor</keyword>
<feature type="transmembrane region" description="Helical" evidence="10">
    <location>
        <begin position="293"/>
        <end position="314"/>
    </location>
</feature>
<feature type="transmembrane region" description="Helical" evidence="10">
    <location>
        <begin position="267"/>
        <end position="287"/>
    </location>
</feature>
<keyword evidence="6 10" id="KW-1133">Transmembrane helix</keyword>
<keyword evidence="2" id="KW-1003">Cell membrane</keyword>
<comment type="similarity">
    <text evidence="10">Belongs to the insect chemoreceptor superfamily. Heteromeric odorant receptor channel (TC 1.A.69) family.</text>
</comment>
<evidence type="ECO:0000256" key="10">
    <source>
        <dbReference type="RuleBase" id="RU351113"/>
    </source>
</evidence>
<evidence type="ECO:0000256" key="9">
    <source>
        <dbReference type="ARBA" id="ARBA00023224"/>
    </source>
</evidence>
<feature type="transmembrane region" description="Helical" evidence="10">
    <location>
        <begin position="187"/>
        <end position="208"/>
    </location>
</feature>
<evidence type="ECO:0000256" key="3">
    <source>
        <dbReference type="ARBA" id="ARBA00022606"/>
    </source>
</evidence>
<dbReference type="GO" id="GO:0007165">
    <property type="term" value="P:signal transduction"/>
    <property type="evidence" value="ECO:0007669"/>
    <property type="project" value="UniProtKB-KW"/>
</dbReference>
<dbReference type="PANTHER" id="PTHR21137:SF3">
    <property type="entry name" value="ODORANT RECEPTOR 30A-RELATED"/>
    <property type="match status" value="1"/>
</dbReference>
<dbReference type="GO" id="GO:0005549">
    <property type="term" value="F:odorant binding"/>
    <property type="evidence" value="ECO:0007669"/>
    <property type="project" value="InterPro"/>
</dbReference>
<name>A0A9N9MLI5_9CUCU</name>
<gene>
    <name evidence="11" type="ORF">CEUTPL_LOCUS6744</name>
</gene>
<organism evidence="11 12">
    <name type="scientific">Ceutorhynchus assimilis</name>
    <name type="common">cabbage seed weevil</name>
    <dbReference type="NCBI Taxonomy" id="467358"/>
    <lineage>
        <taxon>Eukaryota</taxon>
        <taxon>Metazoa</taxon>
        <taxon>Ecdysozoa</taxon>
        <taxon>Arthropoda</taxon>
        <taxon>Hexapoda</taxon>
        <taxon>Insecta</taxon>
        <taxon>Pterygota</taxon>
        <taxon>Neoptera</taxon>
        <taxon>Endopterygota</taxon>
        <taxon>Coleoptera</taxon>
        <taxon>Polyphaga</taxon>
        <taxon>Cucujiformia</taxon>
        <taxon>Curculionidae</taxon>
        <taxon>Ceutorhynchinae</taxon>
        <taxon>Ceutorhynchus</taxon>
    </lineage>
</organism>
<evidence type="ECO:0000256" key="2">
    <source>
        <dbReference type="ARBA" id="ARBA00022475"/>
    </source>
</evidence>
<keyword evidence="9 10" id="KW-0807">Transducer</keyword>
<proteinExistence type="inferred from homology"/>
<evidence type="ECO:0000256" key="8">
    <source>
        <dbReference type="ARBA" id="ARBA00023170"/>
    </source>
</evidence>
<evidence type="ECO:0000313" key="11">
    <source>
        <dbReference type="EMBL" id="CAG9766156.1"/>
    </source>
</evidence>
<dbReference type="OrthoDB" id="6597368at2759"/>
<keyword evidence="4 10" id="KW-0812">Transmembrane</keyword>
<reference evidence="11" key="1">
    <citation type="submission" date="2022-01" db="EMBL/GenBank/DDBJ databases">
        <authorList>
            <person name="King R."/>
        </authorList>
    </citation>
    <scope>NUCLEOTIDE SEQUENCE</scope>
</reference>
<dbReference type="PANTHER" id="PTHR21137">
    <property type="entry name" value="ODORANT RECEPTOR"/>
    <property type="match status" value="1"/>
</dbReference>
<dbReference type="GO" id="GO:0005886">
    <property type="term" value="C:plasma membrane"/>
    <property type="evidence" value="ECO:0007669"/>
    <property type="project" value="UniProtKB-SubCell"/>
</dbReference>
<keyword evidence="5 10" id="KW-0552">Olfaction</keyword>
<accession>A0A9N9MLI5</accession>
<comment type="caution">
    <text evidence="10">Lacks conserved residue(s) required for the propagation of feature annotation.</text>
</comment>
<dbReference type="InterPro" id="IPR004117">
    <property type="entry name" value="7tm6_olfct_rcpt"/>
</dbReference>
<evidence type="ECO:0000256" key="1">
    <source>
        <dbReference type="ARBA" id="ARBA00004651"/>
    </source>
</evidence>
<feature type="transmembrane region" description="Helical" evidence="10">
    <location>
        <begin position="125"/>
        <end position="144"/>
    </location>
</feature>
<dbReference type="Pfam" id="PF02949">
    <property type="entry name" value="7tm_6"/>
    <property type="match status" value="1"/>
</dbReference>
<sequence length="389" mass="45691">MMKSAYYFCLLPDVLDFQTEFNRIFYIYCGKLVYGIVIFVVFSQVFKLYQICNDDPLIIDEVLRNMNVTLYFANTIFRGIFLKGKLSGKIFKKVFEFEDFIYSTGDRTVQTAYETSLILVQRIKYCYFIIAMIMMVGYVPAPLFRDPYYVTIGNETVAVTQTPISIWIPFDNSYFLSYVYSTSFGSFSTYIMVTTDLVCYCFILFGVCQMDVMRHYMSNFQRYATEHAATYRTTMEDSYRKMQHENVQRHKDIVCYVIQLNDTLKNILLLDFVPSSVQVATIIFLIVRNLSLVQLLLLSQYVAYHLVRVFIYCYSSNLLTQRGLEIANFWYNLDWTEYPEDVRKNLVMCIMRPQKPLHISIGKFHNISLETFLAIVRGAYSYSLLLTTI</sequence>
<keyword evidence="7 10" id="KW-0472">Membrane</keyword>
<comment type="subcellular location">
    <subcellularLocation>
        <location evidence="1 10">Cell membrane</location>
        <topology evidence="1 10">Multi-pass membrane protein</topology>
    </subcellularLocation>
</comment>
<dbReference type="Proteomes" id="UP001152799">
    <property type="component" value="Chromosome 3"/>
</dbReference>
<dbReference type="AlphaFoldDB" id="A0A9N9MLI5"/>
<evidence type="ECO:0000313" key="12">
    <source>
        <dbReference type="Proteomes" id="UP001152799"/>
    </source>
</evidence>
<dbReference type="GO" id="GO:0004984">
    <property type="term" value="F:olfactory receptor activity"/>
    <property type="evidence" value="ECO:0007669"/>
    <property type="project" value="InterPro"/>
</dbReference>
<evidence type="ECO:0000256" key="4">
    <source>
        <dbReference type="ARBA" id="ARBA00022692"/>
    </source>
</evidence>
<dbReference type="EMBL" id="OU892279">
    <property type="protein sequence ID" value="CAG9766156.1"/>
    <property type="molecule type" value="Genomic_DNA"/>
</dbReference>
<evidence type="ECO:0000256" key="7">
    <source>
        <dbReference type="ARBA" id="ARBA00023136"/>
    </source>
</evidence>
<keyword evidence="12" id="KW-1185">Reference proteome</keyword>
<evidence type="ECO:0000256" key="5">
    <source>
        <dbReference type="ARBA" id="ARBA00022725"/>
    </source>
</evidence>
<protein>
    <recommendedName>
        <fullName evidence="10">Odorant receptor</fullName>
    </recommendedName>
</protein>